<keyword evidence="9 10" id="KW-0100">Branched-chain amino acid biosynthesis</keyword>
<dbReference type="InterPro" id="IPR000891">
    <property type="entry name" value="PYR_CT"/>
</dbReference>
<evidence type="ECO:0000256" key="4">
    <source>
        <dbReference type="ARBA" id="ARBA00012973"/>
    </source>
</evidence>
<evidence type="ECO:0000313" key="13">
    <source>
        <dbReference type="Proteomes" id="UP000014541"/>
    </source>
</evidence>
<feature type="region of interest" description="Regulatory domain" evidence="10">
    <location>
        <begin position="438"/>
        <end position="556"/>
    </location>
</feature>
<dbReference type="Pfam" id="PF22615">
    <property type="entry name" value="IPMS_D2"/>
    <property type="match status" value="1"/>
</dbReference>
<dbReference type="GO" id="GO:0003985">
    <property type="term" value="F:acetyl-CoA C-acetyltransferase activity"/>
    <property type="evidence" value="ECO:0007669"/>
    <property type="project" value="UniProtKB-UniRule"/>
</dbReference>
<feature type="binding site" evidence="10">
    <location>
        <position position="275"/>
    </location>
    <ligand>
        <name>Mg(2+)</name>
        <dbReference type="ChEBI" id="CHEBI:18420"/>
    </ligand>
</feature>
<dbReference type="PANTHER" id="PTHR46911:SF1">
    <property type="entry name" value="2-ISOPROPYLMALATE SYNTHASE"/>
    <property type="match status" value="1"/>
</dbReference>
<feature type="binding site" evidence="10">
    <location>
        <position position="35"/>
    </location>
    <ligand>
        <name>Mg(2+)</name>
        <dbReference type="ChEBI" id="CHEBI:18420"/>
    </ligand>
</feature>
<feature type="binding site" evidence="10">
    <location>
        <position position="239"/>
    </location>
    <ligand>
        <name>Mg(2+)</name>
        <dbReference type="ChEBI" id="CHEBI:18420"/>
    </ligand>
</feature>
<dbReference type="InterPro" id="IPR036230">
    <property type="entry name" value="LeuA_allosteric_dom_sf"/>
</dbReference>
<comment type="subcellular location">
    <subcellularLocation>
        <location evidence="10">Cytoplasm</location>
    </subcellularLocation>
</comment>
<comment type="subunit">
    <text evidence="10">Homodimer.</text>
</comment>
<keyword evidence="10" id="KW-0460">Magnesium</keyword>
<dbReference type="Pfam" id="PF00682">
    <property type="entry name" value="HMGL-like"/>
    <property type="match status" value="1"/>
</dbReference>
<dbReference type="Pfam" id="PF08502">
    <property type="entry name" value="LeuA_dimer"/>
    <property type="match status" value="1"/>
</dbReference>
<dbReference type="SUPFAM" id="SSF89000">
    <property type="entry name" value="post-HMGL domain-like"/>
    <property type="match status" value="1"/>
</dbReference>
<sequence>MAKYAPFGTIPIQNRRWPDAVITEAPVWVSVDLRDGNQALPVPMNIEQKLEFFKLLVKIGFKEIEVGFPSASETEYLFLRRLIEENLIPDDVRIQVLCQAREHLIQKTFECLRGVKKAIFHIYNSTSPAQRKYTFNMEKNEIVRIACEGVRCVQKYLPLVPESDIMLEYSPESFSNTEIDFSLEICEAVKKEWRKTCGGKIIFNLPTTVECATPNVYADQVEYFCTHISERSSVIVSVHNHNDRGTAVASAELALMAGAERVEGTLFGNGERTGNLDIITLALNMYVQGIDPQLKLWDINALMDAYRRLTGMSVHPRHPYAGELVFTAFSGSHQDAIRKGLNARKKECEKNTDVLWDIPYLPIDPHDIGREYEEIIRVNSQSGKGGSSWILEQHYGISVPKAMQSVLGAFITGEADKLQRELSSAEIFALFEKRWLQKTYPLELVDFIEKKADDQSAAVACSAKIRWKGELVTAEGRGNGPLDAFASALAQTPVPHFSVKSFHEHAIGTGSGTEAIAFVELNFGDGTNCWGCGKSSHIGHAGLYALVSAVNQLEGL</sequence>
<keyword evidence="6 10" id="KW-0028">Amino-acid biosynthesis</keyword>
<dbReference type="STRING" id="1125699.HMPREF9194_00533"/>
<dbReference type="GO" id="GO:0000287">
    <property type="term" value="F:magnesium ion binding"/>
    <property type="evidence" value="ECO:0007669"/>
    <property type="project" value="UniProtKB-UniRule"/>
</dbReference>
<dbReference type="NCBIfam" id="TIGR00970">
    <property type="entry name" value="leuA_yeast"/>
    <property type="match status" value="1"/>
</dbReference>
<dbReference type="PROSITE" id="PS50991">
    <property type="entry name" value="PYR_CT"/>
    <property type="match status" value="1"/>
</dbReference>
<evidence type="ECO:0000256" key="1">
    <source>
        <dbReference type="ARBA" id="ARBA00000064"/>
    </source>
</evidence>
<dbReference type="GO" id="GO:0005737">
    <property type="term" value="C:cytoplasm"/>
    <property type="evidence" value="ECO:0007669"/>
    <property type="project" value="UniProtKB-SubCell"/>
</dbReference>
<dbReference type="InterPro" id="IPR013785">
    <property type="entry name" value="Aldolase_TIM"/>
</dbReference>
<dbReference type="RefSeq" id="WP_016524830.1">
    <property type="nucleotide sequence ID" value="NZ_KE332518.1"/>
</dbReference>
<dbReference type="PATRIC" id="fig|1125699.3.peg.542"/>
<evidence type="ECO:0000256" key="5">
    <source>
        <dbReference type="ARBA" id="ARBA00022430"/>
    </source>
</evidence>
<dbReference type="eggNOG" id="COG0119">
    <property type="taxonomic scope" value="Bacteria"/>
</dbReference>
<keyword evidence="8 10" id="KW-0479">Metal-binding</keyword>
<organism evidence="12 13">
    <name type="scientific">Treponema maltophilum ATCC 51939</name>
    <dbReference type="NCBI Taxonomy" id="1125699"/>
    <lineage>
        <taxon>Bacteria</taxon>
        <taxon>Pseudomonadati</taxon>
        <taxon>Spirochaetota</taxon>
        <taxon>Spirochaetia</taxon>
        <taxon>Spirochaetales</taxon>
        <taxon>Treponemataceae</taxon>
        <taxon>Treponema</taxon>
    </lineage>
</organism>
<dbReference type="InterPro" id="IPR005668">
    <property type="entry name" value="IPM_Synthase"/>
</dbReference>
<dbReference type="PROSITE" id="PS00815">
    <property type="entry name" value="AIPM_HOMOCIT_SYNTH_1"/>
    <property type="match status" value="1"/>
</dbReference>
<keyword evidence="13" id="KW-1185">Reference proteome</keyword>
<evidence type="ECO:0000256" key="6">
    <source>
        <dbReference type="ARBA" id="ARBA00022605"/>
    </source>
</evidence>
<dbReference type="UniPathway" id="UPA00048">
    <property type="reaction ID" value="UER00070"/>
</dbReference>
<evidence type="ECO:0000256" key="2">
    <source>
        <dbReference type="ARBA" id="ARBA00004689"/>
    </source>
</evidence>
<dbReference type="GO" id="GO:0003852">
    <property type="term" value="F:2-isopropylmalate synthase activity"/>
    <property type="evidence" value="ECO:0007669"/>
    <property type="project" value="UniProtKB-UniRule"/>
</dbReference>
<dbReference type="PANTHER" id="PTHR46911">
    <property type="match status" value="1"/>
</dbReference>
<accession>S3L0H2</accession>
<dbReference type="Gene3D" id="3.30.160.270">
    <property type="match status" value="1"/>
</dbReference>
<proteinExistence type="inferred from homology"/>
<evidence type="ECO:0000256" key="10">
    <source>
        <dbReference type="HAMAP-Rule" id="MF_00572"/>
    </source>
</evidence>
<feature type="domain" description="Pyruvate carboxyltransferase" evidence="11">
    <location>
        <begin position="26"/>
        <end position="300"/>
    </location>
</feature>
<dbReference type="OrthoDB" id="9804858at2"/>
<evidence type="ECO:0000256" key="3">
    <source>
        <dbReference type="ARBA" id="ARBA00009767"/>
    </source>
</evidence>
<dbReference type="InterPro" id="IPR054692">
    <property type="entry name" value="LeuA-like_post-cat"/>
</dbReference>
<dbReference type="AlphaFoldDB" id="S3L0H2"/>
<evidence type="ECO:0000256" key="9">
    <source>
        <dbReference type="ARBA" id="ARBA00023304"/>
    </source>
</evidence>
<protein>
    <recommendedName>
        <fullName evidence="4 10">2-isopropylmalate synthase</fullName>
        <ecNumber evidence="4 10">2.3.3.13</ecNumber>
    </recommendedName>
    <alternativeName>
        <fullName evidence="10">Alpha-IPM synthase</fullName>
    </alternativeName>
    <alternativeName>
        <fullName evidence="10">Alpha-isopropylmalate synthase</fullName>
    </alternativeName>
</protein>
<dbReference type="CDD" id="cd07942">
    <property type="entry name" value="DRE_TIM_LeuA"/>
    <property type="match status" value="1"/>
</dbReference>
<comment type="pathway">
    <text evidence="2 10">Amino-acid biosynthesis; L-leucine biosynthesis; L-leucine from 3-methyl-2-oxobutanoate: step 1/4.</text>
</comment>
<comment type="cofactor">
    <cofactor evidence="10">
        <name>Mg(2+)</name>
        <dbReference type="ChEBI" id="CHEBI:18420"/>
    </cofactor>
</comment>
<comment type="catalytic activity">
    <reaction evidence="1 10">
        <text>3-methyl-2-oxobutanoate + acetyl-CoA + H2O = (2S)-2-isopropylmalate + CoA + H(+)</text>
        <dbReference type="Rhea" id="RHEA:21524"/>
        <dbReference type="ChEBI" id="CHEBI:1178"/>
        <dbReference type="ChEBI" id="CHEBI:11851"/>
        <dbReference type="ChEBI" id="CHEBI:15377"/>
        <dbReference type="ChEBI" id="CHEBI:15378"/>
        <dbReference type="ChEBI" id="CHEBI:57287"/>
        <dbReference type="ChEBI" id="CHEBI:57288"/>
        <dbReference type="EC" id="2.3.3.13"/>
    </reaction>
</comment>
<dbReference type="HOGENOM" id="CLU_004588_3_0_12"/>
<dbReference type="InterPro" id="IPR039371">
    <property type="entry name" value="LeuA_N_DRE-TIM"/>
</dbReference>
<comment type="function">
    <text evidence="10">Catalyzes the condensation of the acetyl group of acetyl-CoA with 3-methyl-2-oxobutanoate (2-ketoisovalerate) to form 3-carboxy-3-hydroxy-4-methylpentanoate (2-isopropylmalate).</text>
</comment>
<dbReference type="Proteomes" id="UP000014541">
    <property type="component" value="Unassembled WGS sequence"/>
</dbReference>
<dbReference type="GO" id="GO:0009098">
    <property type="term" value="P:L-leucine biosynthetic process"/>
    <property type="evidence" value="ECO:0007669"/>
    <property type="project" value="UniProtKB-UniRule"/>
</dbReference>
<dbReference type="Gene3D" id="3.20.20.70">
    <property type="entry name" value="Aldolase class I"/>
    <property type="match status" value="1"/>
</dbReference>
<dbReference type="InterPro" id="IPR013709">
    <property type="entry name" value="2-isopropylmalate_synth_dimer"/>
</dbReference>
<comment type="caution">
    <text evidence="12">The sequence shown here is derived from an EMBL/GenBank/DDBJ whole genome shotgun (WGS) entry which is preliminary data.</text>
</comment>
<dbReference type="NCBIfam" id="NF002991">
    <property type="entry name" value="PRK03739.1"/>
    <property type="match status" value="1"/>
</dbReference>
<keyword evidence="10" id="KW-0963">Cytoplasm</keyword>
<dbReference type="HAMAP" id="MF_00572">
    <property type="entry name" value="LeuA_type2"/>
    <property type="match status" value="1"/>
</dbReference>
<feature type="binding site" evidence="10">
    <location>
        <position position="241"/>
    </location>
    <ligand>
        <name>Mg(2+)</name>
        <dbReference type="ChEBI" id="CHEBI:18420"/>
    </ligand>
</feature>
<dbReference type="SMART" id="SM00917">
    <property type="entry name" value="LeuA_dimer"/>
    <property type="match status" value="1"/>
</dbReference>
<comment type="similarity">
    <text evidence="3 10">Belongs to the alpha-IPM synthase/homocitrate synthase family. LeuA type 2 subfamily.</text>
</comment>
<gene>
    <name evidence="10" type="primary">leuA</name>
    <name evidence="12" type="ORF">HMPREF9194_00533</name>
</gene>
<dbReference type="EC" id="2.3.3.13" evidence="4 10"/>
<dbReference type="PROSITE" id="PS00816">
    <property type="entry name" value="AIPM_HOMOCIT_SYNTH_2"/>
    <property type="match status" value="1"/>
</dbReference>
<dbReference type="SUPFAM" id="SSF51569">
    <property type="entry name" value="Aldolase"/>
    <property type="match status" value="1"/>
</dbReference>
<dbReference type="EMBL" id="ATFF01000006">
    <property type="protein sequence ID" value="EPF30219.1"/>
    <property type="molecule type" value="Genomic_DNA"/>
</dbReference>
<evidence type="ECO:0000313" key="12">
    <source>
        <dbReference type="EMBL" id="EPF30219.1"/>
    </source>
</evidence>
<keyword evidence="5 10" id="KW-0432">Leucine biosynthesis</keyword>
<evidence type="ECO:0000256" key="7">
    <source>
        <dbReference type="ARBA" id="ARBA00022679"/>
    </source>
</evidence>
<keyword evidence="7 10" id="KW-0808">Transferase</keyword>
<evidence type="ECO:0000259" key="11">
    <source>
        <dbReference type="PROSITE" id="PS50991"/>
    </source>
</evidence>
<dbReference type="InterPro" id="IPR002034">
    <property type="entry name" value="AIPM/Hcit_synth_CS"/>
</dbReference>
<reference evidence="12 13" key="1">
    <citation type="submission" date="2013-04" db="EMBL/GenBank/DDBJ databases">
        <title>The Genome Sequence of Treponema maltophilum ATCC 51939.</title>
        <authorList>
            <consortium name="The Broad Institute Genomics Platform"/>
            <person name="Earl A."/>
            <person name="Ward D."/>
            <person name="Feldgarden M."/>
            <person name="Gevers D."/>
            <person name="Leonetti C."/>
            <person name="Blanton J.M."/>
            <person name="Dewhirst F.E."/>
            <person name="Izard J."/>
            <person name="Walker B."/>
            <person name="Young S."/>
            <person name="Zeng Q."/>
            <person name="Gargeya S."/>
            <person name="Fitzgerald M."/>
            <person name="Haas B."/>
            <person name="Abouelleil A."/>
            <person name="Allen A.W."/>
            <person name="Alvarado L."/>
            <person name="Arachchi H.M."/>
            <person name="Berlin A.M."/>
            <person name="Chapman S.B."/>
            <person name="Gainer-Dewar J."/>
            <person name="Goldberg J."/>
            <person name="Griggs A."/>
            <person name="Gujja S."/>
            <person name="Hansen M."/>
            <person name="Howarth C."/>
            <person name="Imamovic A."/>
            <person name="Ireland A."/>
            <person name="Larimer J."/>
            <person name="McCowan C."/>
            <person name="Murphy C."/>
            <person name="Pearson M."/>
            <person name="Poon T.W."/>
            <person name="Priest M."/>
            <person name="Roberts A."/>
            <person name="Saif S."/>
            <person name="Shea T."/>
            <person name="Sisk P."/>
            <person name="Sykes S."/>
            <person name="Wortman J."/>
            <person name="Nusbaum C."/>
            <person name="Birren B."/>
        </authorList>
    </citation>
    <scope>NUCLEOTIDE SEQUENCE [LARGE SCALE GENOMIC DNA]</scope>
    <source>
        <strain evidence="12 13">ATCC 51939</strain>
    </source>
</reference>
<name>S3L0H2_TREMA</name>
<evidence type="ECO:0000256" key="8">
    <source>
        <dbReference type="ARBA" id="ARBA00022723"/>
    </source>
</evidence>
<dbReference type="SUPFAM" id="SSF110921">
    <property type="entry name" value="2-isopropylmalate synthase LeuA, allosteric (dimerisation) domain"/>
    <property type="match status" value="1"/>
</dbReference>